<evidence type="ECO:0000256" key="18">
    <source>
        <dbReference type="PIRSR" id="PIRSR600829-4"/>
    </source>
</evidence>
<dbReference type="CDD" id="cd14266">
    <property type="entry name" value="UDPK_IM_PAP2_like"/>
    <property type="match status" value="1"/>
</dbReference>
<dbReference type="GO" id="GO:0005886">
    <property type="term" value="C:plasma membrane"/>
    <property type="evidence" value="ECO:0007669"/>
    <property type="project" value="UniProtKB-SubCell"/>
</dbReference>
<comment type="cofactor">
    <cofactor evidence="18">
        <name>Mg(2+)</name>
        <dbReference type="ChEBI" id="CHEBI:18420"/>
    </cofactor>
    <text evidence="18">Mn(2+), Zn(2+), Cd(2+) and Co(2+) support activity to lesser extents.</text>
</comment>
<evidence type="ECO:0000256" key="6">
    <source>
        <dbReference type="ARBA" id="ARBA00022692"/>
    </source>
</evidence>
<keyword evidence="10 19" id="KW-1133">Transmembrane helix</keyword>
<dbReference type="Gene3D" id="1.10.287.3610">
    <property type="match status" value="1"/>
</dbReference>
<feature type="transmembrane region" description="Helical" evidence="19">
    <location>
        <begin position="29"/>
        <end position="45"/>
    </location>
</feature>
<evidence type="ECO:0000256" key="13">
    <source>
        <dbReference type="ARBA" id="ARBA00023209"/>
    </source>
</evidence>
<keyword evidence="12 19" id="KW-0472">Membrane</keyword>
<comment type="subcellular location">
    <subcellularLocation>
        <location evidence="1">Cell membrane</location>
        <topology evidence="1">Multi-pass membrane protein</topology>
    </subcellularLocation>
</comment>
<dbReference type="EMBL" id="PFGP01000135">
    <property type="protein sequence ID" value="PIW65907.1"/>
    <property type="molecule type" value="Genomic_DNA"/>
</dbReference>
<dbReference type="Pfam" id="PF01219">
    <property type="entry name" value="DAGK_prokar"/>
    <property type="match status" value="1"/>
</dbReference>
<keyword evidence="13" id="KW-0594">Phospholipid biosynthesis</keyword>
<evidence type="ECO:0000256" key="16">
    <source>
        <dbReference type="PIRSR" id="PIRSR600829-2"/>
    </source>
</evidence>
<evidence type="ECO:0000256" key="8">
    <source>
        <dbReference type="ARBA" id="ARBA00022777"/>
    </source>
</evidence>
<dbReference type="InterPro" id="IPR036945">
    <property type="entry name" value="DAGK_sf"/>
</dbReference>
<dbReference type="InterPro" id="IPR000829">
    <property type="entry name" value="DAGK"/>
</dbReference>
<evidence type="ECO:0000256" key="4">
    <source>
        <dbReference type="ARBA" id="ARBA00022516"/>
    </source>
</evidence>
<comment type="similarity">
    <text evidence="2">Belongs to the bacterial diacylglycerol kinase family.</text>
</comment>
<keyword evidence="14" id="KW-1208">Phospholipid metabolism</keyword>
<evidence type="ECO:0000256" key="9">
    <source>
        <dbReference type="ARBA" id="ARBA00022840"/>
    </source>
</evidence>
<dbReference type="InterPro" id="IPR036938">
    <property type="entry name" value="PAP2/HPO_sf"/>
</dbReference>
<dbReference type="SMART" id="SM00014">
    <property type="entry name" value="acidPPc"/>
    <property type="match status" value="1"/>
</dbReference>
<feature type="binding site" evidence="17">
    <location>
        <begin position="90"/>
        <end position="91"/>
    </location>
    <ligand>
        <name>ATP</name>
        <dbReference type="ChEBI" id="CHEBI:30616"/>
    </ligand>
</feature>
<evidence type="ECO:0000313" key="21">
    <source>
        <dbReference type="EMBL" id="PIW65907.1"/>
    </source>
</evidence>
<keyword evidence="4" id="KW-0444">Lipid biosynthesis</keyword>
<dbReference type="Pfam" id="PF01569">
    <property type="entry name" value="PAP2"/>
    <property type="match status" value="1"/>
</dbReference>
<keyword evidence="18" id="KW-0460">Magnesium</keyword>
<protein>
    <submittedName>
        <fullName evidence="21">Diacylglycerol kinase</fullName>
    </submittedName>
</protein>
<evidence type="ECO:0000256" key="1">
    <source>
        <dbReference type="ARBA" id="ARBA00004651"/>
    </source>
</evidence>
<name>A0A2J0LPZ7_9BACT</name>
<feature type="transmembrane region" description="Helical" evidence="19">
    <location>
        <begin position="132"/>
        <end position="153"/>
    </location>
</feature>
<dbReference type="PANTHER" id="PTHR34299">
    <property type="entry name" value="DIACYLGLYCEROL KINASE"/>
    <property type="match status" value="1"/>
</dbReference>
<organism evidence="21 22">
    <name type="scientific">Candidatus Taenaricola geysiri</name>
    <dbReference type="NCBI Taxonomy" id="1974752"/>
    <lineage>
        <taxon>Bacteria</taxon>
        <taxon>Pseudomonadati</taxon>
        <taxon>Candidatus Omnitrophota</taxon>
        <taxon>Candidatus Taenaricola</taxon>
    </lineage>
</organism>
<evidence type="ECO:0000256" key="14">
    <source>
        <dbReference type="ARBA" id="ARBA00023264"/>
    </source>
</evidence>
<feature type="transmembrane region" description="Helical" evidence="19">
    <location>
        <begin position="92"/>
        <end position="112"/>
    </location>
</feature>
<dbReference type="AlphaFoldDB" id="A0A2J0LPZ7"/>
<feature type="binding site" evidence="18">
    <location>
        <position position="72"/>
    </location>
    <ligand>
        <name>a divalent metal cation</name>
        <dbReference type="ChEBI" id="CHEBI:60240"/>
    </ligand>
</feature>
<evidence type="ECO:0000313" key="22">
    <source>
        <dbReference type="Proteomes" id="UP000231267"/>
    </source>
</evidence>
<evidence type="ECO:0000256" key="10">
    <source>
        <dbReference type="ARBA" id="ARBA00022989"/>
    </source>
</evidence>
<dbReference type="GO" id="GO:0008654">
    <property type="term" value="P:phospholipid biosynthetic process"/>
    <property type="evidence" value="ECO:0007669"/>
    <property type="project" value="UniProtKB-KW"/>
</dbReference>
<keyword evidence="6 19" id="KW-0812">Transmembrane</keyword>
<dbReference type="GO" id="GO:0016301">
    <property type="term" value="F:kinase activity"/>
    <property type="evidence" value="ECO:0007669"/>
    <property type="project" value="UniProtKB-KW"/>
</dbReference>
<dbReference type="CDD" id="cd03383">
    <property type="entry name" value="PAP2_diacylglycerolkinase"/>
    <property type="match status" value="1"/>
</dbReference>
<keyword evidence="8 21" id="KW-0418">Kinase</keyword>
<feature type="transmembrane region" description="Helical" evidence="19">
    <location>
        <begin position="210"/>
        <end position="231"/>
    </location>
</feature>
<dbReference type="InterPro" id="IPR000326">
    <property type="entry name" value="PAP2/HPO"/>
</dbReference>
<dbReference type="GO" id="GO:0046872">
    <property type="term" value="F:metal ion binding"/>
    <property type="evidence" value="ECO:0007669"/>
    <property type="project" value="UniProtKB-KW"/>
</dbReference>
<feature type="active site" description="Proton acceptor" evidence="15">
    <location>
        <position position="65"/>
    </location>
</feature>
<dbReference type="Proteomes" id="UP000231267">
    <property type="component" value="Unassembled WGS sequence"/>
</dbReference>
<evidence type="ECO:0000256" key="5">
    <source>
        <dbReference type="ARBA" id="ARBA00022679"/>
    </source>
</evidence>
<reference evidence="21 22" key="1">
    <citation type="submission" date="2017-09" db="EMBL/GenBank/DDBJ databases">
        <title>Depth-based differentiation of microbial function through sediment-hosted aquifers and enrichment of novel symbionts in the deep terrestrial subsurface.</title>
        <authorList>
            <person name="Probst A.J."/>
            <person name="Ladd B."/>
            <person name="Jarett J.K."/>
            <person name="Geller-Mcgrath D.E."/>
            <person name="Sieber C.M."/>
            <person name="Emerson J.B."/>
            <person name="Anantharaman K."/>
            <person name="Thomas B.C."/>
            <person name="Malmstrom R."/>
            <person name="Stieglmeier M."/>
            <person name="Klingl A."/>
            <person name="Woyke T."/>
            <person name="Ryan C.M."/>
            <person name="Banfield J.F."/>
        </authorList>
    </citation>
    <scope>NUCLEOTIDE SEQUENCE [LARGE SCALE GENOMIC DNA]</scope>
    <source>
        <strain evidence="21">CG12_big_fil_rev_8_21_14_0_65_43_15</strain>
    </source>
</reference>
<sequence>MRQRKLVNSFNSAIEGFFYVVKTQKNMRLHFLAAVMILLLAIYLHIPTEQVMILCCAISLVLIFEMLNTAIEHIIDMLTETFHPMARIIKDVSAGAVLLSAVNAFIVGYLVFQTRLDLNIGKGLLKVLQSAWHLTFIAIILVMSLVLFAKMFFHKGAPLRGGMPSGHAAFVFSCWAIIMFISQNNLVILLSFIMAVLVARSRVKERIHSIWEVLAGAVLGILATTLVFQLMQ</sequence>
<evidence type="ECO:0000256" key="7">
    <source>
        <dbReference type="ARBA" id="ARBA00022741"/>
    </source>
</evidence>
<evidence type="ECO:0000256" key="17">
    <source>
        <dbReference type="PIRSR" id="PIRSR600829-3"/>
    </source>
</evidence>
<evidence type="ECO:0000256" key="11">
    <source>
        <dbReference type="ARBA" id="ARBA00023098"/>
    </source>
</evidence>
<evidence type="ECO:0000256" key="3">
    <source>
        <dbReference type="ARBA" id="ARBA00022475"/>
    </source>
</evidence>
<keyword evidence="7 17" id="KW-0547">Nucleotide-binding</keyword>
<keyword evidence="11" id="KW-0443">Lipid metabolism</keyword>
<keyword evidence="18" id="KW-0479">Metal-binding</keyword>
<feature type="transmembrane region" description="Helical" evidence="19">
    <location>
        <begin position="51"/>
        <end position="71"/>
    </location>
</feature>
<comment type="caution">
    <text evidence="21">The sequence shown here is derived from an EMBL/GenBank/DDBJ whole genome shotgun (WGS) entry which is preliminary data.</text>
</comment>
<evidence type="ECO:0000256" key="2">
    <source>
        <dbReference type="ARBA" id="ARBA00005967"/>
    </source>
</evidence>
<keyword evidence="3" id="KW-1003">Cell membrane</keyword>
<dbReference type="PANTHER" id="PTHR34299:SF1">
    <property type="entry name" value="DIACYLGLYCEROL KINASE"/>
    <property type="match status" value="1"/>
</dbReference>
<dbReference type="SUPFAM" id="SSF48317">
    <property type="entry name" value="Acid phosphatase/Vanadium-dependent haloperoxidase"/>
    <property type="match status" value="1"/>
</dbReference>
<evidence type="ECO:0000259" key="20">
    <source>
        <dbReference type="SMART" id="SM00014"/>
    </source>
</evidence>
<feature type="binding site" evidence="16">
    <location>
        <position position="65"/>
    </location>
    <ligand>
        <name>substrate</name>
    </ligand>
</feature>
<keyword evidence="5" id="KW-0808">Transferase</keyword>
<feature type="domain" description="Phosphatidic acid phosphatase type 2/haloperoxidase" evidence="20">
    <location>
        <begin position="134"/>
        <end position="228"/>
    </location>
</feature>
<keyword evidence="9 17" id="KW-0067">ATP-binding</keyword>
<evidence type="ECO:0000256" key="15">
    <source>
        <dbReference type="PIRSR" id="PIRSR600829-1"/>
    </source>
</evidence>
<dbReference type="Gene3D" id="1.20.144.10">
    <property type="entry name" value="Phosphatidic acid phosphatase type 2/haloperoxidase"/>
    <property type="match status" value="1"/>
</dbReference>
<gene>
    <name evidence="21" type="ORF">COW11_06115</name>
</gene>
<proteinExistence type="inferred from homology"/>
<feature type="binding site" evidence="17">
    <location>
        <position position="72"/>
    </location>
    <ligand>
        <name>ATP</name>
        <dbReference type="ChEBI" id="CHEBI:30616"/>
    </ligand>
</feature>
<evidence type="ECO:0000256" key="12">
    <source>
        <dbReference type="ARBA" id="ARBA00023136"/>
    </source>
</evidence>
<accession>A0A2J0LPZ7</accession>
<evidence type="ECO:0000256" key="19">
    <source>
        <dbReference type="SAM" id="Phobius"/>
    </source>
</evidence>
<dbReference type="GO" id="GO:0005524">
    <property type="term" value="F:ATP binding"/>
    <property type="evidence" value="ECO:0007669"/>
    <property type="project" value="UniProtKB-KW"/>
</dbReference>